<keyword evidence="8" id="KW-1185">Reference proteome</keyword>
<dbReference type="GO" id="GO:0005741">
    <property type="term" value="C:mitochondrial outer membrane"/>
    <property type="evidence" value="ECO:0007669"/>
    <property type="project" value="UniProtKB-SubCell"/>
</dbReference>
<dbReference type="GO" id="GO:0045040">
    <property type="term" value="P:protein insertion into mitochondrial outer membrane"/>
    <property type="evidence" value="ECO:0007669"/>
    <property type="project" value="TreeGrafter"/>
</dbReference>
<gene>
    <name evidence="7" type="ORF">DdX_01531</name>
</gene>
<name>A0AAD4NKR2_9BILA</name>
<dbReference type="AlphaFoldDB" id="A0AAD4NKR2"/>
<comment type="similarity">
    <text evidence="2">Belongs to the SAM50/omp85 family.</text>
</comment>
<keyword evidence="3" id="KW-1134">Transmembrane beta strand</keyword>
<dbReference type="GO" id="GO:0033108">
    <property type="term" value="P:mitochondrial respiratory chain complex assembly"/>
    <property type="evidence" value="ECO:0007669"/>
    <property type="project" value="TreeGrafter"/>
</dbReference>
<dbReference type="PANTHER" id="PTHR12815">
    <property type="entry name" value="SORTING AND ASSEMBLY MACHINERY SAMM50 PROTEIN FAMILY MEMBER"/>
    <property type="match status" value="1"/>
</dbReference>
<dbReference type="EMBL" id="JAKKPZ010000001">
    <property type="protein sequence ID" value="KAI1729299.1"/>
    <property type="molecule type" value="Genomic_DNA"/>
</dbReference>
<dbReference type="Gene3D" id="2.40.160.50">
    <property type="entry name" value="membrane protein fhac: a member of the omp85/tpsb transporter family"/>
    <property type="match status" value="1"/>
</dbReference>
<protein>
    <submittedName>
        <fullName evidence="7">Surface antigen domain-containing protein</fullName>
    </submittedName>
</protein>
<dbReference type="InterPro" id="IPR039910">
    <property type="entry name" value="D15-like"/>
</dbReference>
<reference evidence="7" key="1">
    <citation type="submission" date="2022-01" db="EMBL/GenBank/DDBJ databases">
        <title>Genome Sequence Resource for Two Populations of Ditylenchus destructor, the Migratory Endoparasitic Phytonematode.</title>
        <authorList>
            <person name="Zhang H."/>
            <person name="Lin R."/>
            <person name="Xie B."/>
        </authorList>
    </citation>
    <scope>NUCLEOTIDE SEQUENCE</scope>
    <source>
        <strain evidence="7">BazhouSP</strain>
    </source>
</reference>
<evidence type="ECO:0000256" key="1">
    <source>
        <dbReference type="ARBA" id="ARBA00004374"/>
    </source>
</evidence>
<comment type="caution">
    <text evidence="7">The sequence shown here is derived from an EMBL/GenBank/DDBJ whole genome shotgun (WGS) entry which is preliminary data.</text>
</comment>
<proteinExistence type="inferred from homology"/>
<dbReference type="InterPro" id="IPR000184">
    <property type="entry name" value="Bac_surfAg_D15"/>
</dbReference>
<dbReference type="Proteomes" id="UP001201812">
    <property type="component" value="Unassembled WGS sequence"/>
</dbReference>
<dbReference type="Pfam" id="PF01103">
    <property type="entry name" value="Omp85"/>
    <property type="match status" value="1"/>
</dbReference>
<evidence type="ECO:0000256" key="4">
    <source>
        <dbReference type="ARBA" id="ARBA00022692"/>
    </source>
</evidence>
<evidence type="ECO:0000256" key="3">
    <source>
        <dbReference type="ARBA" id="ARBA00022452"/>
    </source>
</evidence>
<accession>A0AAD4NKR2</accession>
<sequence>MEGASTFYSAEFLSGRSERTPCILEDVKFLPVKEKCNTKIDALKKEISELYKSRNLDELIRNSDECSRHMMEVGLFASCQPRITTSKKVGSGKNSYTVEFVVKEPSLLFEAKADVSTTASIQAKFGVQKGSIFGRGEVASLAYLKSVNGDDYDFTASKPFLGWRKYSDVNARIFRNSELRPWNKANLIENALMLGHNRQLLQNRLSQSLRFYLGWRFFEPRDDAPFPVREHAGHTTKISLENIIKADSRDRPVLPTRGGLLQLSTEYAGLLGDSSFVKNQLDIQGAAPLFWKSFLVASLRLAAMQSVGDRSIHLLDRIYMGGPQDVRGFEYSSLGTRAETSCLGGAAGYGAGLHIYRPLIPADMLFAHAFITAGSVASVRSRNWIRDMSENPRVSAGLGLTFILMKHLRVELNYVHPLRYVPGDAFASTRIQFGMGFNFM</sequence>
<evidence type="ECO:0000256" key="5">
    <source>
        <dbReference type="ARBA" id="ARBA00023136"/>
    </source>
</evidence>
<keyword evidence="5" id="KW-0472">Membrane</keyword>
<evidence type="ECO:0000259" key="6">
    <source>
        <dbReference type="Pfam" id="PF01103"/>
    </source>
</evidence>
<evidence type="ECO:0000313" key="8">
    <source>
        <dbReference type="Proteomes" id="UP001201812"/>
    </source>
</evidence>
<comment type="subcellular location">
    <subcellularLocation>
        <location evidence="1">Mitochondrion outer membrane</location>
        <topology evidence="1">Multi-pass membrane protein</topology>
    </subcellularLocation>
</comment>
<feature type="domain" description="Bacterial surface antigen (D15)" evidence="6">
    <location>
        <begin position="132"/>
        <end position="439"/>
    </location>
</feature>
<keyword evidence="4" id="KW-0812">Transmembrane</keyword>
<evidence type="ECO:0000313" key="7">
    <source>
        <dbReference type="EMBL" id="KAI1729299.1"/>
    </source>
</evidence>
<evidence type="ECO:0000256" key="2">
    <source>
        <dbReference type="ARBA" id="ARBA00010913"/>
    </source>
</evidence>
<organism evidence="7 8">
    <name type="scientific">Ditylenchus destructor</name>
    <dbReference type="NCBI Taxonomy" id="166010"/>
    <lineage>
        <taxon>Eukaryota</taxon>
        <taxon>Metazoa</taxon>
        <taxon>Ecdysozoa</taxon>
        <taxon>Nematoda</taxon>
        <taxon>Chromadorea</taxon>
        <taxon>Rhabditida</taxon>
        <taxon>Tylenchina</taxon>
        <taxon>Tylenchomorpha</taxon>
        <taxon>Sphaerularioidea</taxon>
        <taxon>Anguinidae</taxon>
        <taxon>Anguininae</taxon>
        <taxon>Ditylenchus</taxon>
    </lineage>
</organism>
<dbReference type="PANTHER" id="PTHR12815:SF18">
    <property type="entry name" value="SORTING AND ASSEMBLY MACHINERY COMPONENT 50 HOMOLOG"/>
    <property type="match status" value="1"/>
</dbReference>